<evidence type="ECO:0000256" key="1">
    <source>
        <dbReference type="ARBA" id="ARBA00022500"/>
    </source>
</evidence>
<keyword evidence="1" id="KW-0145">Chemotaxis</keyword>
<evidence type="ECO:0000313" key="3">
    <source>
        <dbReference type="Proteomes" id="UP000245790"/>
    </source>
</evidence>
<dbReference type="OrthoDB" id="8582704at2"/>
<dbReference type="Proteomes" id="UP000245790">
    <property type="component" value="Unassembled WGS sequence"/>
</dbReference>
<protein>
    <submittedName>
        <fullName evidence="2">Chemotaxis phosphatase CheX-like protein</fullName>
    </submittedName>
</protein>
<proteinExistence type="predicted"/>
<comment type="caution">
    <text evidence="2">The sequence shown here is derived from an EMBL/GenBank/DDBJ whole genome shotgun (WGS) entry which is preliminary data.</text>
</comment>
<dbReference type="GO" id="GO:0006935">
    <property type="term" value="P:chemotaxis"/>
    <property type="evidence" value="ECO:0007669"/>
    <property type="project" value="UniProtKB-KW"/>
</dbReference>
<evidence type="ECO:0000313" key="2">
    <source>
        <dbReference type="EMBL" id="PWK46802.1"/>
    </source>
</evidence>
<keyword evidence="3" id="KW-1185">Reference proteome</keyword>
<gene>
    <name evidence="2" type="ORF">C8D97_11238</name>
</gene>
<dbReference type="InterPro" id="IPR028976">
    <property type="entry name" value="CheC-like_sf"/>
</dbReference>
<accession>A0A316FFG1</accession>
<dbReference type="EMBL" id="QGGU01000012">
    <property type="protein sequence ID" value="PWK46802.1"/>
    <property type="molecule type" value="Genomic_DNA"/>
</dbReference>
<organism evidence="2 3">
    <name type="scientific">Pleionea mediterranea</name>
    <dbReference type="NCBI Taxonomy" id="523701"/>
    <lineage>
        <taxon>Bacteria</taxon>
        <taxon>Pseudomonadati</taxon>
        <taxon>Pseudomonadota</taxon>
        <taxon>Gammaproteobacteria</taxon>
        <taxon>Oceanospirillales</taxon>
        <taxon>Pleioneaceae</taxon>
        <taxon>Pleionea</taxon>
    </lineage>
</organism>
<reference evidence="2 3" key="1">
    <citation type="submission" date="2018-05" db="EMBL/GenBank/DDBJ databases">
        <title>Genomic Encyclopedia of Type Strains, Phase IV (KMG-IV): sequencing the most valuable type-strain genomes for metagenomic binning, comparative biology and taxonomic classification.</title>
        <authorList>
            <person name="Goeker M."/>
        </authorList>
    </citation>
    <scope>NUCLEOTIDE SEQUENCE [LARGE SCALE GENOMIC DNA]</scope>
    <source>
        <strain evidence="2 3">DSM 25350</strain>
    </source>
</reference>
<dbReference type="AlphaFoldDB" id="A0A316FFG1"/>
<dbReference type="Gene3D" id="3.40.1550.10">
    <property type="entry name" value="CheC-like"/>
    <property type="match status" value="1"/>
</dbReference>
<sequence>MTDINHVKSKLLILDHDQAAATEVAKFCEANNIIALKPSAQTSLEIINNNTDLGGIIVSDAYSIENYSGDSLIQELHYKRPELPLFIRGRSPSDKATAFLSGSFTLDNMDELKQAIDKHLFTTYYPIPLIRGMQEISLEAIKANIKQCKIEVDPPYLVKDQIIYGELLSLIPLESNWYRGYMMLQTTEQEVVDVIQKGLTHINKQDTDFRFVNAILNEITNLIWGGIKNKFSSVSNDDSGINTRTQVPISINHHHRYISFGTTDPQLCFHYRIRGINDSVPYIDIYQKFIFNLSWYPDDFQNCDTETDKLVESGELEFF</sequence>
<name>A0A316FFG1_9GAMM</name>
<dbReference type="RefSeq" id="WP_109764675.1">
    <property type="nucleotide sequence ID" value="NZ_QGGU01000012.1"/>
</dbReference>